<dbReference type="EMBL" id="QRMS01000002">
    <property type="protein sequence ID" value="RHJ88166.1"/>
    <property type="molecule type" value="Genomic_DNA"/>
</dbReference>
<proteinExistence type="predicted"/>
<keyword evidence="1" id="KW-0812">Transmembrane</keyword>
<evidence type="ECO:0000256" key="1">
    <source>
        <dbReference type="SAM" id="Phobius"/>
    </source>
</evidence>
<name>A0A415E3E3_9FIRM</name>
<organism evidence="2 3">
    <name type="scientific">Emergencia timonensis</name>
    <dbReference type="NCBI Taxonomy" id="1776384"/>
    <lineage>
        <taxon>Bacteria</taxon>
        <taxon>Bacillati</taxon>
        <taxon>Bacillota</taxon>
        <taxon>Clostridia</taxon>
        <taxon>Peptostreptococcales</taxon>
        <taxon>Anaerovoracaceae</taxon>
        <taxon>Emergencia</taxon>
    </lineage>
</organism>
<reference evidence="2 3" key="1">
    <citation type="submission" date="2018-08" db="EMBL/GenBank/DDBJ databases">
        <title>A genome reference for cultivated species of the human gut microbiota.</title>
        <authorList>
            <person name="Zou Y."/>
            <person name="Xue W."/>
            <person name="Luo G."/>
        </authorList>
    </citation>
    <scope>NUCLEOTIDE SEQUENCE [LARGE SCALE GENOMIC DNA]</scope>
    <source>
        <strain evidence="2 3">AM07-24</strain>
    </source>
</reference>
<comment type="caution">
    <text evidence="2">The sequence shown here is derived from an EMBL/GenBank/DDBJ whole genome shotgun (WGS) entry which is preliminary data.</text>
</comment>
<sequence length="82" mass="9306">MSYIVFFLPPVVAVIVLLVAIKNGFNKQAFMVSAGITMVINMFAMHKLTWYGLLCTLTVPLAAIYILICLWLSIRERRGDRE</sequence>
<feature type="transmembrane region" description="Helical" evidence="1">
    <location>
        <begin position="28"/>
        <end position="44"/>
    </location>
</feature>
<accession>A0A415E3E3</accession>
<feature type="transmembrane region" description="Helical" evidence="1">
    <location>
        <begin position="6"/>
        <end position="21"/>
    </location>
</feature>
<dbReference type="Proteomes" id="UP000284841">
    <property type="component" value="Unassembled WGS sequence"/>
</dbReference>
<protein>
    <submittedName>
        <fullName evidence="2">Uncharacterized protein</fullName>
    </submittedName>
</protein>
<evidence type="ECO:0000313" key="2">
    <source>
        <dbReference type="EMBL" id="RHJ88166.1"/>
    </source>
</evidence>
<evidence type="ECO:0000313" key="3">
    <source>
        <dbReference type="Proteomes" id="UP000284841"/>
    </source>
</evidence>
<dbReference type="AlphaFoldDB" id="A0A415E3E3"/>
<dbReference type="OrthoDB" id="2086769at2"/>
<keyword evidence="3" id="KW-1185">Reference proteome</keyword>
<keyword evidence="1" id="KW-1133">Transmembrane helix</keyword>
<gene>
    <name evidence="2" type="ORF">DW099_07040</name>
</gene>
<keyword evidence="1" id="KW-0472">Membrane</keyword>
<feature type="transmembrane region" description="Helical" evidence="1">
    <location>
        <begin position="50"/>
        <end position="74"/>
    </location>
</feature>
<dbReference type="GeneID" id="83006034"/>
<dbReference type="RefSeq" id="WP_067541769.1">
    <property type="nucleotide sequence ID" value="NZ_AP025567.1"/>
</dbReference>
<dbReference type="STRING" id="1776384.GCA_900086585_03748"/>